<reference evidence="2" key="1">
    <citation type="submission" date="2017-09" db="EMBL/GenBank/DDBJ databases">
        <title>Depth-based differentiation of microbial function through sediment-hosted aquifers and enrichment of novel symbionts in the deep terrestrial subsurface.</title>
        <authorList>
            <person name="Probst A.J."/>
            <person name="Ladd B."/>
            <person name="Jarett J.K."/>
            <person name="Geller-Mcgrath D.E."/>
            <person name="Sieber C.M.K."/>
            <person name="Emerson J.B."/>
            <person name="Anantharaman K."/>
            <person name="Thomas B.C."/>
            <person name="Malmstrom R."/>
            <person name="Stieglmeier M."/>
            <person name="Klingl A."/>
            <person name="Woyke T."/>
            <person name="Ryan C.M."/>
            <person name="Banfield J.F."/>
        </authorList>
    </citation>
    <scope>NUCLEOTIDE SEQUENCE [LARGE SCALE GENOMIC DNA]</scope>
</reference>
<comment type="caution">
    <text evidence="1">The sequence shown here is derived from an EMBL/GenBank/DDBJ whole genome shotgun (WGS) entry which is preliminary data.</text>
</comment>
<dbReference type="AlphaFoldDB" id="A0A2M7VA37"/>
<dbReference type="EMBL" id="PFPL01000045">
    <property type="protein sequence ID" value="PIZ95738.1"/>
    <property type="molecule type" value="Genomic_DNA"/>
</dbReference>
<organism evidence="1 2">
    <name type="scientific">Candidatus Magasanikbacteria bacterium CG_4_10_14_0_2_um_filter_33_14</name>
    <dbReference type="NCBI Taxonomy" id="1974636"/>
    <lineage>
        <taxon>Bacteria</taxon>
        <taxon>Candidatus Magasanikiibacteriota</taxon>
    </lineage>
</organism>
<gene>
    <name evidence="1" type="ORF">COX80_03320</name>
</gene>
<name>A0A2M7VA37_9BACT</name>
<protein>
    <submittedName>
        <fullName evidence="1">Uncharacterized protein</fullName>
    </submittedName>
</protein>
<evidence type="ECO:0000313" key="1">
    <source>
        <dbReference type="EMBL" id="PIZ95738.1"/>
    </source>
</evidence>
<sequence length="271" mass="28810">MFVTVEEVDDPHHLPPLCLVVLGVQAVDDGQNSLDFPLLLDGLVVVAGQEQKGVVVEDVEVESGFHLHADDEVGILHPSRRIAGRVELADPLEHVGAPHRTGVAKVILVRSTQIVGHERVCLLSQLVAGEGGPNGSDVRHLVEDVDHPIEGLLADLGLDGHGEEEGLPHLLGQVDATVEGIAPGPGRLVLLDDEITAEGPDDGTIHQLLAHESPIIRVLGVDADEESSNTSVDGSLGRHDRATVVVEGSDFAENVIAREHFLPHESRLCFG</sequence>
<proteinExistence type="predicted"/>
<evidence type="ECO:0000313" key="2">
    <source>
        <dbReference type="Proteomes" id="UP000231453"/>
    </source>
</evidence>
<dbReference type="Proteomes" id="UP000231453">
    <property type="component" value="Unassembled WGS sequence"/>
</dbReference>
<accession>A0A2M7VA37</accession>